<evidence type="ECO:0000313" key="1">
    <source>
        <dbReference type="EMBL" id="MBF1264923.1"/>
    </source>
</evidence>
<proteinExistence type="predicted"/>
<accession>A0A930DIN0</accession>
<dbReference type="Proteomes" id="UP000780345">
    <property type="component" value="Unassembled WGS sequence"/>
</dbReference>
<gene>
    <name evidence="1" type="ORF">HXM80_04405</name>
</gene>
<evidence type="ECO:0000313" key="2">
    <source>
        <dbReference type="Proteomes" id="UP000780345"/>
    </source>
</evidence>
<sequence>MNNIDEIYANIEKWENGELGNSEKHAKVSTFTVADLQKSIELQAISLRINKDLLIDLKELAKMYGIGYQPLIKQILRRFVDAEKRRLANEYLSELNAMHEENKPIDKSKRKVG</sequence>
<dbReference type="AlphaFoldDB" id="A0A930DIN0"/>
<comment type="caution">
    <text evidence="1">The sequence shown here is derived from an EMBL/GenBank/DDBJ whole genome shotgun (WGS) entry which is preliminary data.</text>
</comment>
<dbReference type="RefSeq" id="WP_311152759.1">
    <property type="nucleotide sequence ID" value="NZ_CAUOMS010000133.1"/>
</dbReference>
<dbReference type="InterPro" id="IPR022148">
    <property type="entry name" value="CopG_antitoxin"/>
</dbReference>
<organism evidence="1 2">
    <name type="scientific">Neisseria sicca</name>
    <dbReference type="NCBI Taxonomy" id="490"/>
    <lineage>
        <taxon>Bacteria</taxon>
        <taxon>Pseudomonadati</taxon>
        <taxon>Pseudomonadota</taxon>
        <taxon>Betaproteobacteria</taxon>
        <taxon>Neisseriales</taxon>
        <taxon>Neisseriaceae</taxon>
        <taxon>Neisseria</taxon>
    </lineage>
</organism>
<protein>
    <submittedName>
        <fullName evidence="1">Uncharacterized protein</fullName>
    </submittedName>
</protein>
<reference evidence="1" key="1">
    <citation type="submission" date="2020-04" db="EMBL/GenBank/DDBJ databases">
        <title>Deep metagenomics examines the oral microbiome during advanced dental caries in children, revealing novel taxa and co-occurrences with host molecules.</title>
        <authorList>
            <person name="Baker J.L."/>
            <person name="Morton J.T."/>
            <person name="Dinis M."/>
            <person name="Alvarez R."/>
            <person name="Tran N.C."/>
            <person name="Knight R."/>
            <person name="Edlund A."/>
        </authorList>
    </citation>
    <scope>NUCLEOTIDE SEQUENCE</scope>
    <source>
        <strain evidence="1">JCVI_32_bin.62</strain>
    </source>
</reference>
<name>A0A930DIN0_NEISI</name>
<dbReference type="EMBL" id="JABZQQ010000026">
    <property type="protein sequence ID" value="MBF1264923.1"/>
    <property type="molecule type" value="Genomic_DNA"/>
</dbReference>
<dbReference type="Pfam" id="PF12441">
    <property type="entry name" value="CopG_antitoxin"/>
    <property type="match status" value="1"/>
</dbReference>